<dbReference type="OrthoDB" id="2971849at2"/>
<evidence type="ECO:0000256" key="1">
    <source>
        <dbReference type="SAM" id="Phobius"/>
    </source>
</evidence>
<dbReference type="RefSeq" id="WP_102777153.1">
    <property type="nucleotide sequence ID" value="NZ_CBCSGP010000012.1"/>
</dbReference>
<comment type="caution">
    <text evidence="2">The sequence shown here is derived from an EMBL/GenBank/DDBJ whole genome shotgun (WGS) entry which is preliminary data.</text>
</comment>
<dbReference type="Proteomes" id="UP000235963">
    <property type="component" value="Unassembled WGS sequence"/>
</dbReference>
<feature type="transmembrane region" description="Helical" evidence="1">
    <location>
        <begin position="222"/>
        <end position="240"/>
    </location>
</feature>
<protein>
    <submittedName>
        <fullName evidence="2">Uncharacterized protein</fullName>
    </submittedName>
</protein>
<evidence type="ECO:0000313" key="3">
    <source>
        <dbReference type="Proteomes" id="UP000235963"/>
    </source>
</evidence>
<organism evidence="2 3">
    <name type="scientific">Streptococcus penaeicida</name>
    <dbReference type="NCBI Taxonomy" id="1765960"/>
    <lineage>
        <taxon>Bacteria</taxon>
        <taxon>Bacillati</taxon>
        <taxon>Bacillota</taxon>
        <taxon>Bacilli</taxon>
        <taxon>Lactobacillales</taxon>
        <taxon>Streptococcaceae</taxon>
        <taxon>Streptococcus</taxon>
    </lineage>
</organism>
<keyword evidence="1" id="KW-0812">Transmembrane</keyword>
<accession>A0A2N8LCP1</accession>
<sequence length="333" mass="38475">MKILDAIKNSFSGNVLENQVNNQRVSQNEFLVLVDQEAKKIKRLKIIDINELHITGMVTSTTGLTSYNFEVDFNDKGQLTGNYEITDQGNTDSMIPQIFSERLSTAIKNNISDTFKTDPENINLDIEYVFCFRCGNKLPSSRKNCQFCGSIQPHFEEVLQQINYEKEKVKTNLSEKEVLKEQNRPIIEKERTEQLKKQEEIEQLRLKQDEKRTEALHNLFKFLAKVIPVCLIIFFIFTYSRTFISDYQHKSNGDIRISSSSGYGDNIDSVKADFKNMGFKNINLVKIKDVTFLKNKELLDIVDDVSINGDNSFKEGDYFPKDAKVKISYHTKK</sequence>
<dbReference type="AlphaFoldDB" id="A0A2N8LCP1"/>
<evidence type="ECO:0000313" key="2">
    <source>
        <dbReference type="EMBL" id="PND47929.1"/>
    </source>
</evidence>
<keyword evidence="1" id="KW-0472">Membrane</keyword>
<dbReference type="EMBL" id="LOCM01000015">
    <property type="protein sequence ID" value="PND47929.1"/>
    <property type="molecule type" value="Genomic_DNA"/>
</dbReference>
<proteinExistence type="predicted"/>
<keyword evidence="3" id="KW-1185">Reference proteome</keyword>
<gene>
    <name evidence="2" type="ORF">AT575_03315</name>
</gene>
<reference evidence="2 3" key="1">
    <citation type="submission" date="2015-12" db="EMBL/GenBank/DDBJ databases">
        <title>Streptococcus penaeicida sp. nov.</title>
        <authorList>
            <person name="Gomez-Gil B."/>
            <person name="Morales-Covarrubias M."/>
        </authorList>
    </citation>
    <scope>NUCLEOTIDE SEQUENCE [LARGE SCALE GENOMIC DNA]</scope>
    <source>
        <strain evidence="2 3">CAIM 1838</strain>
    </source>
</reference>
<name>A0A2N8LCP1_9STRE</name>
<dbReference type="CDD" id="cd22249">
    <property type="entry name" value="UDM1_RNF168_RNF169-like"/>
    <property type="match status" value="1"/>
</dbReference>
<keyword evidence="1" id="KW-1133">Transmembrane helix</keyword>